<dbReference type="InterPro" id="IPR025836">
    <property type="entry name" value="Zn_knuckle_CX2CX4HX4C"/>
</dbReference>
<evidence type="ECO:0000259" key="2">
    <source>
        <dbReference type="Pfam" id="PF14392"/>
    </source>
</evidence>
<dbReference type="PANTHER" id="PTHR31286:SF167">
    <property type="entry name" value="OS09G0268800 PROTEIN"/>
    <property type="match status" value="1"/>
</dbReference>
<name>A0A7J8YNH3_GOSAI</name>
<organism evidence="3 4">
    <name type="scientific">Gossypium aridum</name>
    <name type="common">American cotton</name>
    <name type="synonym">Erioxylum aridum</name>
    <dbReference type="NCBI Taxonomy" id="34290"/>
    <lineage>
        <taxon>Eukaryota</taxon>
        <taxon>Viridiplantae</taxon>
        <taxon>Streptophyta</taxon>
        <taxon>Embryophyta</taxon>
        <taxon>Tracheophyta</taxon>
        <taxon>Spermatophyta</taxon>
        <taxon>Magnoliopsida</taxon>
        <taxon>eudicotyledons</taxon>
        <taxon>Gunneridae</taxon>
        <taxon>Pentapetalae</taxon>
        <taxon>rosids</taxon>
        <taxon>malvids</taxon>
        <taxon>Malvales</taxon>
        <taxon>Malvaceae</taxon>
        <taxon>Malvoideae</taxon>
        <taxon>Gossypium</taxon>
    </lineage>
</organism>
<evidence type="ECO:0000256" key="1">
    <source>
        <dbReference type="SAM" id="MobiDB-lite"/>
    </source>
</evidence>
<dbReference type="InterPro" id="IPR040256">
    <property type="entry name" value="At4g02000-like"/>
</dbReference>
<dbReference type="EMBL" id="JABFAA010042150">
    <property type="protein sequence ID" value="MBA0700539.1"/>
    <property type="molecule type" value="Genomic_DNA"/>
</dbReference>
<sequence length="324" mass="37276">MIENGGNDRFEGDEVSLLAKELIQLSVKSSMVEPNEKPTVICTIWTEKSYNLDSFKAQMNKEDLETIMEGQPWLFRKSLVIFDRLTNPMERDQIRLVSSLFWIKIGPCLPEFDKKDLLHAIGVTFRGVLRSEINGEFCRLRIKLNVQKPLRRGIFVLRGNGNRYWIPFKYEKLPKFWFGCGKLGHDIQECTIVEPAEKDKIREDPPFSLTLKAELNLVGRESLKFNALAKKLQQQCSYTGGVKENQEMYLHNGKSSGMIQEVQEDSWVTITENETGKQKEGEIKRNNSARGKTEEDLIKPVGKISWKIVESVGVMKYHEAESKL</sequence>
<evidence type="ECO:0000313" key="4">
    <source>
        <dbReference type="Proteomes" id="UP000593577"/>
    </source>
</evidence>
<dbReference type="Pfam" id="PF14392">
    <property type="entry name" value="zf-CCHC_4"/>
    <property type="match status" value="1"/>
</dbReference>
<dbReference type="AlphaFoldDB" id="A0A7J8YNH3"/>
<evidence type="ECO:0000313" key="3">
    <source>
        <dbReference type="EMBL" id="MBA0700539.1"/>
    </source>
</evidence>
<gene>
    <name evidence="3" type="ORF">Goari_027022</name>
</gene>
<proteinExistence type="predicted"/>
<feature type="region of interest" description="Disordered" evidence="1">
    <location>
        <begin position="274"/>
        <end position="293"/>
    </location>
</feature>
<accession>A0A7J8YNH3</accession>
<comment type="caution">
    <text evidence="3">The sequence shown here is derived from an EMBL/GenBank/DDBJ whole genome shotgun (WGS) entry which is preliminary data.</text>
</comment>
<protein>
    <recommendedName>
        <fullName evidence="2">Zinc knuckle CX2CX4HX4C domain-containing protein</fullName>
    </recommendedName>
</protein>
<dbReference type="Proteomes" id="UP000593577">
    <property type="component" value="Unassembled WGS sequence"/>
</dbReference>
<feature type="domain" description="Zinc knuckle CX2CX4HX4C" evidence="2">
    <location>
        <begin position="145"/>
        <end position="191"/>
    </location>
</feature>
<dbReference type="PANTHER" id="PTHR31286">
    <property type="entry name" value="GLYCINE-RICH CELL WALL STRUCTURAL PROTEIN 1.8-LIKE"/>
    <property type="match status" value="1"/>
</dbReference>
<reference evidence="3 4" key="1">
    <citation type="journal article" date="2019" name="Genome Biol. Evol.">
        <title>Insights into the evolution of the New World diploid cottons (Gossypium, subgenus Houzingenia) based on genome sequencing.</title>
        <authorList>
            <person name="Grover C.E."/>
            <person name="Arick M.A. 2nd"/>
            <person name="Thrash A."/>
            <person name="Conover J.L."/>
            <person name="Sanders W.S."/>
            <person name="Peterson D.G."/>
            <person name="Frelichowski J.E."/>
            <person name="Scheffler J.A."/>
            <person name="Scheffler B.E."/>
            <person name="Wendel J.F."/>
        </authorList>
    </citation>
    <scope>NUCLEOTIDE SEQUENCE [LARGE SCALE GENOMIC DNA]</scope>
    <source>
        <strain evidence="3">185</strain>
        <tissue evidence="3">Leaf</tissue>
    </source>
</reference>
<keyword evidence="4" id="KW-1185">Reference proteome</keyword>